<keyword evidence="4" id="KW-0597">Phosphoprotein</keyword>
<feature type="transmembrane region" description="Helical" evidence="10">
    <location>
        <begin position="14"/>
        <end position="35"/>
    </location>
</feature>
<dbReference type="Proteomes" id="UP001596113">
    <property type="component" value="Unassembled WGS sequence"/>
</dbReference>
<accession>A0ABW0HKC8</accession>
<dbReference type="SUPFAM" id="SSF47384">
    <property type="entry name" value="Homodimeric domain of signal transducing histidine kinase"/>
    <property type="match status" value="1"/>
</dbReference>
<dbReference type="InterPro" id="IPR003594">
    <property type="entry name" value="HATPase_dom"/>
</dbReference>
<dbReference type="InterPro" id="IPR050351">
    <property type="entry name" value="BphY/WalK/GraS-like"/>
</dbReference>
<evidence type="ECO:0000256" key="8">
    <source>
        <dbReference type="ARBA" id="ARBA00022840"/>
    </source>
</evidence>
<dbReference type="InterPro" id="IPR036890">
    <property type="entry name" value="HATPase_C_sf"/>
</dbReference>
<dbReference type="RefSeq" id="WP_378128883.1">
    <property type="nucleotide sequence ID" value="NZ_JBHSMI010000002.1"/>
</dbReference>
<keyword evidence="10" id="KW-1133">Transmembrane helix</keyword>
<dbReference type="InterPro" id="IPR005467">
    <property type="entry name" value="His_kinase_dom"/>
</dbReference>
<name>A0ABW0HKC8_9BACL</name>
<evidence type="ECO:0000256" key="3">
    <source>
        <dbReference type="ARBA" id="ARBA00012438"/>
    </source>
</evidence>
<dbReference type="Gene3D" id="3.30.450.20">
    <property type="entry name" value="PAS domain"/>
    <property type="match status" value="1"/>
</dbReference>
<sequence>MAATREEAGRVLKMMMVMMLLLAASVTLFVAALSYRKRWLAIARTMTLTMLAATFYSAGYAFELLSRNLFQVKLALNVQYLGIPFLVALWLLLILQFTGVASRAQPKYALLLFIVPSIIFALHLTNEWHHLIYERFVPNAQGEFPLYTTVKGPWYQIHTVYNYALLVCCFIVFVPMYWRANPVVRKQVLLLIVGAAFPMLFNLVMWSGFKIDMTPLGFAASGVLYAWAIFRFNLLRLTPLAQAQVFETIRDGVVLLDYENQIVSRNLAAQAILPELRDQRSLPVPVEEALAAYPELLEPILAAGPSEERFAFRRSDGRIFKHYACSLAGIYDTGKAPIGKLLLLSDVTELVENEARLRENARQLMELNAFKDKLFTVVAHDIRDPIAHLVSLTELLEEETAAGEEENENEDIPNAEVFREIRGQVRGTFQLVDNLLDWYRSQRGEVAFRPMAWNLRQVVRQALALAGARANRKSIRLLERIDGNLTVNADKEMLDLIFRNLLSNAIKFTGIGGNIEVGATPEDDFVRVFVRDDGSGMDETTSRLLRQEELFFVEQGSGHEAGEARFGLMLTREFLRIHGGHLQFDSVPGEGTTFYLTLPRAIGDENGTMAGEETAVSAHEDDFS</sequence>
<dbReference type="SUPFAM" id="SSF55874">
    <property type="entry name" value="ATPase domain of HSP90 chaperone/DNA topoisomerase II/histidine kinase"/>
    <property type="match status" value="1"/>
</dbReference>
<evidence type="ECO:0000259" key="11">
    <source>
        <dbReference type="PROSITE" id="PS50109"/>
    </source>
</evidence>
<feature type="domain" description="Histidine kinase" evidence="11">
    <location>
        <begin position="377"/>
        <end position="602"/>
    </location>
</feature>
<dbReference type="SMART" id="SM00388">
    <property type="entry name" value="HisKA"/>
    <property type="match status" value="1"/>
</dbReference>
<feature type="transmembrane region" description="Helical" evidence="10">
    <location>
        <begin position="82"/>
        <end position="101"/>
    </location>
</feature>
<gene>
    <name evidence="13" type="ORF">ACFPOF_01435</name>
</gene>
<dbReference type="EMBL" id="JBHSMI010000002">
    <property type="protein sequence ID" value="MFC5401383.1"/>
    <property type="molecule type" value="Genomic_DNA"/>
</dbReference>
<evidence type="ECO:0000259" key="12">
    <source>
        <dbReference type="PROSITE" id="PS50113"/>
    </source>
</evidence>
<dbReference type="Gene3D" id="3.30.565.10">
    <property type="entry name" value="Histidine kinase-like ATPase, C-terminal domain"/>
    <property type="match status" value="1"/>
</dbReference>
<evidence type="ECO:0000256" key="10">
    <source>
        <dbReference type="SAM" id="Phobius"/>
    </source>
</evidence>
<feature type="domain" description="PAC" evidence="12">
    <location>
        <begin position="306"/>
        <end position="359"/>
    </location>
</feature>
<evidence type="ECO:0000256" key="5">
    <source>
        <dbReference type="ARBA" id="ARBA00022679"/>
    </source>
</evidence>
<dbReference type="CDD" id="cd00082">
    <property type="entry name" value="HisKA"/>
    <property type="match status" value="1"/>
</dbReference>
<dbReference type="PANTHER" id="PTHR42878">
    <property type="entry name" value="TWO-COMPONENT HISTIDINE KINASE"/>
    <property type="match status" value="1"/>
</dbReference>
<dbReference type="PANTHER" id="PTHR42878:SF7">
    <property type="entry name" value="SENSOR HISTIDINE KINASE GLRK"/>
    <property type="match status" value="1"/>
</dbReference>
<dbReference type="PROSITE" id="PS50113">
    <property type="entry name" value="PAC"/>
    <property type="match status" value="1"/>
</dbReference>
<keyword evidence="9" id="KW-0902">Two-component regulatory system</keyword>
<feature type="transmembrane region" description="Helical" evidence="10">
    <location>
        <begin position="190"/>
        <end position="209"/>
    </location>
</feature>
<keyword evidence="7 13" id="KW-0418">Kinase</keyword>
<keyword evidence="6" id="KW-0547">Nucleotide-binding</keyword>
<dbReference type="Pfam" id="PF16927">
    <property type="entry name" value="HisKA_7TM"/>
    <property type="match status" value="1"/>
</dbReference>
<dbReference type="PRINTS" id="PR00344">
    <property type="entry name" value="BCTRLSENSOR"/>
</dbReference>
<feature type="transmembrane region" description="Helical" evidence="10">
    <location>
        <begin position="160"/>
        <end position="178"/>
    </location>
</feature>
<keyword evidence="10" id="KW-0472">Membrane</keyword>
<reference evidence="14" key="1">
    <citation type="journal article" date="2019" name="Int. J. Syst. Evol. Microbiol.">
        <title>The Global Catalogue of Microorganisms (GCM) 10K type strain sequencing project: providing services to taxonomists for standard genome sequencing and annotation.</title>
        <authorList>
            <consortium name="The Broad Institute Genomics Platform"/>
            <consortium name="The Broad Institute Genome Sequencing Center for Infectious Disease"/>
            <person name="Wu L."/>
            <person name="Ma J."/>
        </authorList>
    </citation>
    <scope>NUCLEOTIDE SEQUENCE [LARGE SCALE GENOMIC DNA]</scope>
    <source>
        <strain evidence="14">CGMCC 1.18575</strain>
    </source>
</reference>
<dbReference type="InterPro" id="IPR000700">
    <property type="entry name" value="PAS-assoc_C"/>
</dbReference>
<evidence type="ECO:0000313" key="14">
    <source>
        <dbReference type="Proteomes" id="UP001596113"/>
    </source>
</evidence>
<comment type="subcellular location">
    <subcellularLocation>
        <location evidence="2">Membrane</location>
    </subcellularLocation>
</comment>
<evidence type="ECO:0000256" key="1">
    <source>
        <dbReference type="ARBA" id="ARBA00000085"/>
    </source>
</evidence>
<evidence type="ECO:0000313" key="13">
    <source>
        <dbReference type="EMBL" id="MFC5401383.1"/>
    </source>
</evidence>
<dbReference type="SUPFAM" id="SSF55785">
    <property type="entry name" value="PYP-like sensor domain (PAS domain)"/>
    <property type="match status" value="1"/>
</dbReference>
<feature type="transmembrane region" description="Helical" evidence="10">
    <location>
        <begin position="108"/>
        <end position="125"/>
    </location>
</feature>
<evidence type="ECO:0000256" key="6">
    <source>
        <dbReference type="ARBA" id="ARBA00022741"/>
    </source>
</evidence>
<dbReference type="EC" id="2.7.13.3" evidence="3"/>
<evidence type="ECO:0000256" key="7">
    <source>
        <dbReference type="ARBA" id="ARBA00022777"/>
    </source>
</evidence>
<dbReference type="GO" id="GO:0016301">
    <property type="term" value="F:kinase activity"/>
    <property type="evidence" value="ECO:0007669"/>
    <property type="project" value="UniProtKB-KW"/>
</dbReference>
<proteinExistence type="predicted"/>
<evidence type="ECO:0000256" key="4">
    <source>
        <dbReference type="ARBA" id="ARBA00022553"/>
    </source>
</evidence>
<organism evidence="13 14">
    <name type="scientific">Cohnella soli</name>
    <dbReference type="NCBI Taxonomy" id="425005"/>
    <lineage>
        <taxon>Bacteria</taxon>
        <taxon>Bacillati</taxon>
        <taxon>Bacillota</taxon>
        <taxon>Bacilli</taxon>
        <taxon>Bacillales</taxon>
        <taxon>Paenibacillaceae</taxon>
        <taxon>Cohnella</taxon>
    </lineage>
</organism>
<dbReference type="InterPro" id="IPR031621">
    <property type="entry name" value="HisKA_7TM"/>
</dbReference>
<dbReference type="Pfam" id="PF02518">
    <property type="entry name" value="HATPase_c"/>
    <property type="match status" value="1"/>
</dbReference>
<dbReference type="PROSITE" id="PS50109">
    <property type="entry name" value="HIS_KIN"/>
    <property type="match status" value="1"/>
</dbReference>
<dbReference type="Gene3D" id="1.10.287.130">
    <property type="match status" value="1"/>
</dbReference>
<evidence type="ECO:0000256" key="9">
    <source>
        <dbReference type="ARBA" id="ARBA00023012"/>
    </source>
</evidence>
<dbReference type="CDD" id="cd00075">
    <property type="entry name" value="HATPase"/>
    <property type="match status" value="1"/>
</dbReference>
<evidence type="ECO:0000256" key="2">
    <source>
        <dbReference type="ARBA" id="ARBA00004370"/>
    </source>
</evidence>
<dbReference type="SMART" id="SM00387">
    <property type="entry name" value="HATPase_c"/>
    <property type="match status" value="1"/>
</dbReference>
<dbReference type="InterPro" id="IPR004358">
    <property type="entry name" value="Sig_transdc_His_kin-like_C"/>
</dbReference>
<dbReference type="InterPro" id="IPR035965">
    <property type="entry name" value="PAS-like_dom_sf"/>
</dbReference>
<keyword evidence="8" id="KW-0067">ATP-binding</keyword>
<keyword evidence="10" id="KW-0812">Transmembrane</keyword>
<comment type="catalytic activity">
    <reaction evidence="1">
        <text>ATP + protein L-histidine = ADP + protein N-phospho-L-histidine.</text>
        <dbReference type="EC" id="2.7.13.3"/>
    </reaction>
</comment>
<dbReference type="InterPro" id="IPR036097">
    <property type="entry name" value="HisK_dim/P_sf"/>
</dbReference>
<dbReference type="InterPro" id="IPR003661">
    <property type="entry name" value="HisK_dim/P_dom"/>
</dbReference>
<comment type="caution">
    <text evidence="13">The sequence shown here is derived from an EMBL/GenBank/DDBJ whole genome shotgun (WGS) entry which is preliminary data.</text>
</comment>
<protein>
    <recommendedName>
        <fullName evidence="3">histidine kinase</fullName>
        <ecNumber evidence="3">2.7.13.3</ecNumber>
    </recommendedName>
</protein>
<keyword evidence="5" id="KW-0808">Transferase</keyword>
<feature type="transmembrane region" description="Helical" evidence="10">
    <location>
        <begin position="42"/>
        <end position="62"/>
    </location>
</feature>
<keyword evidence="14" id="KW-1185">Reference proteome</keyword>